<dbReference type="PRINTS" id="PR01543">
    <property type="entry name" value="ANATRNSFRASE"/>
</dbReference>
<dbReference type="InterPro" id="IPR038765">
    <property type="entry name" value="Papain-like_cys_pep_sf"/>
</dbReference>
<reference evidence="3 4" key="1">
    <citation type="submission" date="2018-04" db="EMBL/GenBank/DDBJ databases">
        <title>Chitinophaga fuyangensis sp. nov., isolated from soil in a chemical factory.</title>
        <authorList>
            <person name="Chen K."/>
        </authorList>
    </citation>
    <scope>NUCLEOTIDE SEQUENCE [LARGE SCALE GENOMIC DNA]</scope>
    <source>
        <strain evidence="3 4">LY-1</strain>
    </source>
</reference>
<name>A0A2T7BGE6_9BACT</name>
<dbReference type="Pfam" id="PF00797">
    <property type="entry name" value="Acetyltransf_2"/>
    <property type="match status" value="1"/>
</dbReference>
<evidence type="ECO:0008006" key="5">
    <source>
        <dbReference type="Google" id="ProtNLM"/>
    </source>
</evidence>
<dbReference type="GO" id="GO:0016407">
    <property type="term" value="F:acetyltransferase activity"/>
    <property type="evidence" value="ECO:0007669"/>
    <property type="project" value="InterPro"/>
</dbReference>
<dbReference type="Gene3D" id="3.30.2140.10">
    <property type="entry name" value="Arylamine N-acetyltransferase"/>
    <property type="match status" value="1"/>
</dbReference>
<dbReference type="InterPro" id="IPR001447">
    <property type="entry name" value="Arylamine_N-AcTrfase"/>
</dbReference>
<comment type="caution">
    <text evidence="3">The sequence shown here is derived from an EMBL/GenBank/DDBJ whole genome shotgun (WGS) entry which is preliminary data.</text>
</comment>
<dbReference type="PANTHER" id="PTHR11786:SF0">
    <property type="entry name" value="ARYLAMINE N-ACETYLTRANSFERASE 4-RELATED"/>
    <property type="match status" value="1"/>
</dbReference>
<dbReference type="Proteomes" id="UP000244450">
    <property type="component" value="Unassembled WGS sequence"/>
</dbReference>
<sequence>MNLEKYLSRIHYSGPITPELSTLRELQRLHVLHVPFEDIDIYCGVPIVLSPKQFFRKIVTEQRGGYCYEVNELFYQLLRAIGFSVRRISGRLVSGHRYGPEFDHMAICVTLGGQQYLVDAGYGDFSLQPLAITPGLVQHDGHTEYCITDGVEVDGMSYFQVAKWSHAKQKFSPDFIFTLTPRTLIEFEPMNRWKQSSPESKYRNTLICSLPVNGGRVSMVGNKLVRTHGQVKQVTTVPDGHQLTLLRAVFNVDLPAEKYQRLAAAHEVHADNTAVVA</sequence>
<comment type="similarity">
    <text evidence="1 2">Belongs to the arylamine N-acetyltransferase family.</text>
</comment>
<dbReference type="EMBL" id="QCYK01000002">
    <property type="protein sequence ID" value="PUZ25355.1"/>
    <property type="molecule type" value="Genomic_DNA"/>
</dbReference>
<protein>
    <recommendedName>
        <fullName evidence="5">Acetyltransferase</fullName>
    </recommendedName>
</protein>
<evidence type="ECO:0000256" key="2">
    <source>
        <dbReference type="RuleBase" id="RU003452"/>
    </source>
</evidence>
<accession>A0A2T7BGE6</accession>
<dbReference type="PANTHER" id="PTHR11786">
    <property type="entry name" value="N-HYDROXYARYLAMINE O-ACETYLTRANSFERASE"/>
    <property type="match status" value="1"/>
</dbReference>
<dbReference type="RefSeq" id="WP_108687193.1">
    <property type="nucleotide sequence ID" value="NZ_QCYK01000002.1"/>
</dbReference>
<proteinExistence type="inferred from homology"/>
<evidence type="ECO:0000313" key="4">
    <source>
        <dbReference type="Proteomes" id="UP000244450"/>
    </source>
</evidence>
<dbReference type="SUPFAM" id="SSF54001">
    <property type="entry name" value="Cysteine proteinases"/>
    <property type="match status" value="1"/>
</dbReference>
<keyword evidence="4" id="KW-1185">Reference proteome</keyword>
<gene>
    <name evidence="3" type="ORF">DCC81_13735</name>
</gene>
<evidence type="ECO:0000313" key="3">
    <source>
        <dbReference type="EMBL" id="PUZ25355.1"/>
    </source>
</evidence>
<organism evidence="3 4">
    <name type="scientific">Chitinophaga parva</name>
    <dbReference type="NCBI Taxonomy" id="2169414"/>
    <lineage>
        <taxon>Bacteria</taxon>
        <taxon>Pseudomonadati</taxon>
        <taxon>Bacteroidota</taxon>
        <taxon>Chitinophagia</taxon>
        <taxon>Chitinophagales</taxon>
        <taxon>Chitinophagaceae</taxon>
        <taxon>Chitinophaga</taxon>
    </lineage>
</organism>
<dbReference type="OrthoDB" id="7181050at2"/>
<dbReference type="AlphaFoldDB" id="A0A2T7BGE6"/>
<evidence type="ECO:0000256" key="1">
    <source>
        <dbReference type="ARBA" id="ARBA00006547"/>
    </source>
</evidence>
<dbReference type="Gene3D" id="2.40.128.150">
    <property type="entry name" value="Cysteine proteinases"/>
    <property type="match status" value="1"/>
</dbReference>